<reference evidence="7" key="1">
    <citation type="journal article" date="2021" name="PeerJ">
        <title>Extensive microbial diversity within the chicken gut microbiome revealed by metagenomics and culture.</title>
        <authorList>
            <person name="Gilroy R."/>
            <person name="Ravi A."/>
            <person name="Getino M."/>
            <person name="Pursley I."/>
            <person name="Horton D.L."/>
            <person name="Alikhan N.F."/>
            <person name="Baker D."/>
            <person name="Gharbi K."/>
            <person name="Hall N."/>
            <person name="Watson M."/>
            <person name="Adriaenssens E.M."/>
            <person name="Foster-Nyarko E."/>
            <person name="Jarju S."/>
            <person name="Secka A."/>
            <person name="Antonio M."/>
            <person name="Oren A."/>
            <person name="Chaudhuri R.R."/>
            <person name="La Ragione R."/>
            <person name="Hildebrand F."/>
            <person name="Pallen M.J."/>
        </authorList>
    </citation>
    <scope>NUCLEOTIDE SEQUENCE</scope>
    <source>
        <strain evidence="7">CHK173-2119</strain>
    </source>
</reference>
<evidence type="ECO:0000256" key="2">
    <source>
        <dbReference type="ARBA" id="ARBA00009765"/>
    </source>
</evidence>
<dbReference type="GO" id="GO:0016020">
    <property type="term" value="C:membrane"/>
    <property type="evidence" value="ECO:0007669"/>
    <property type="project" value="UniProtKB-SubCell"/>
</dbReference>
<keyword evidence="5 6" id="KW-0472">Membrane</keyword>
<comment type="subcellular location">
    <subcellularLocation>
        <location evidence="1">Membrane</location>
        <topology evidence="1">Multi-pass membrane protein</topology>
    </subcellularLocation>
</comment>
<dbReference type="PANTHER" id="PTHR47891:SF1">
    <property type="entry name" value="CORA-MAGNESIUM AND COBALT TRANSPORTER"/>
    <property type="match status" value="1"/>
</dbReference>
<evidence type="ECO:0000256" key="1">
    <source>
        <dbReference type="ARBA" id="ARBA00004141"/>
    </source>
</evidence>
<dbReference type="Pfam" id="PF01544">
    <property type="entry name" value="CorA"/>
    <property type="match status" value="1"/>
</dbReference>
<name>A0A921DVT8_9LACO</name>
<evidence type="ECO:0000256" key="4">
    <source>
        <dbReference type="ARBA" id="ARBA00022989"/>
    </source>
</evidence>
<keyword evidence="4 6" id="KW-1133">Transmembrane helix</keyword>
<evidence type="ECO:0000256" key="3">
    <source>
        <dbReference type="ARBA" id="ARBA00022692"/>
    </source>
</evidence>
<keyword evidence="3 6" id="KW-0812">Transmembrane</keyword>
<dbReference type="GO" id="GO:0046873">
    <property type="term" value="F:metal ion transmembrane transporter activity"/>
    <property type="evidence" value="ECO:0007669"/>
    <property type="project" value="InterPro"/>
</dbReference>
<feature type="transmembrane region" description="Helical" evidence="6">
    <location>
        <begin position="287"/>
        <end position="307"/>
    </location>
</feature>
<organism evidence="7 8">
    <name type="scientific">Lapidilactobacillus dextrinicus</name>
    <dbReference type="NCBI Taxonomy" id="51664"/>
    <lineage>
        <taxon>Bacteria</taxon>
        <taxon>Bacillati</taxon>
        <taxon>Bacillota</taxon>
        <taxon>Bacilli</taxon>
        <taxon>Lactobacillales</taxon>
        <taxon>Lactobacillaceae</taxon>
        <taxon>Lapidilactobacillus</taxon>
    </lineage>
</organism>
<gene>
    <name evidence="7" type="ORF">K8W17_02295</name>
</gene>
<protein>
    <submittedName>
        <fullName evidence="7">Magnesium transporter CorA family protein</fullName>
    </submittedName>
</protein>
<dbReference type="InterPro" id="IPR045863">
    <property type="entry name" value="CorA_TM1_TM2"/>
</dbReference>
<dbReference type="Gene3D" id="1.20.58.340">
    <property type="entry name" value="Magnesium transport protein CorA, transmembrane region"/>
    <property type="match status" value="2"/>
</dbReference>
<reference evidence="7" key="2">
    <citation type="submission" date="2021-09" db="EMBL/GenBank/DDBJ databases">
        <authorList>
            <person name="Gilroy R."/>
        </authorList>
    </citation>
    <scope>NUCLEOTIDE SEQUENCE</scope>
    <source>
        <strain evidence="7">CHK173-2119</strain>
    </source>
</reference>
<dbReference type="SUPFAM" id="SSF143865">
    <property type="entry name" value="CorA soluble domain-like"/>
    <property type="match status" value="1"/>
</dbReference>
<dbReference type="EMBL" id="DYXY01000055">
    <property type="protein sequence ID" value="HJE14893.1"/>
    <property type="molecule type" value="Genomic_DNA"/>
</dbReference>
<evidence type="ECO:0000256" key="6">
    <source>
        <dbReference type="SAM" id="Phobius"/>
    </source>
</evidence>
<comment type="caution">
    <text evidence="7">The sequence shown here is derived from an EMBL/GenBank/DDBJ whole genome shotgun (WGS) entry which is preliminary data.</text>
</comment>
<feature type="transmembrane region" description="Helical" evidence="6">
    <location>
        <begin position="255"/>
        <end position="275"/>
    </location>
</feature>
<accession>A0A921DVT8</accession>
<evidence type="ECO:0000256" key="5">
    <source>
        <dbReference type="ARBA" id="ARBA00023136"/>
    </source>
</evidence>
<dbReference type="InterPro" id="IPR002523">
    <property type="entry name" value="MgTranspt_CorA/ZnTranspt_ZntB"/>
</dbReference>
<dbReference type="InterPro" id="IPR045861">
    <property type="entry name" value="CorA_cytoplasmic_dom"/>
</dbReference>
<dbReference type="PANTHER" id="PTHR47891">
    <property type="entry name" value="TRANSPORTER-RELATED"/>
    <property type="match status" value="1"/>
</dbReference>
<comment type="similarity">
    <text evidence="2">Belongs to the CorA metal ion transporter (MIT) (TC 1.A.35) family.</text>
</comment>
<dbReference type="SUPFAM" id="SSF144083">
    <property type="entry name" value="Magnesium transport protein CorA, transmembrane region"/>
    <property type="match status" value="1"/>
</dbReference>
<proteinExistence type="inferred from homology"/>
<dbReference type="Proteomes" id="UP000774947">
    <property type="component" value="Unassembled WGS sequence"/>
</dbReference>
<evidence type="ECO:0000313" key="7">
    <source>
        <dbReference type="EMBL" id="HJE14893.1"/>
    </source>
</evidence>
<dbReference type="CDD" id="cd12827">
    <property type="entry name" value="EcCorA_ZntB-like_u2"/>
    <property type="match status" value="1"/>
</dbReference>
<dbReference type="InterPro" id="IPR047199">
    <property type="entry name" value="CorA-like"/>
</dbReference>
<dbReference type="AlphaFoldDB" id="A0A921DVT8"/>
<evidence type="ECO:0000313" key="8">
    <source>
        <dbReference type="Proteomes" id="UP000774947"/>
    </source>
</evidence>
<sequence>MISYYNISSQKGMMNGTKEQMNWLVLSKASLAEQKQVIKDYQLPKEIFSGGDEAEEISHLIKIKNKQLGLISVLSLTNLSANTQQIIEERLAPLIFIFSDDLVITYVGDNSDFIERFQEKYASEITSAQRLCAFVILMIYTRYIKELSTLKQTIDHLDEAARKTTENEELFRLADTERTIVYLDHTLSGQKDTLNQLWQDHDFTQKLADDNLLYDIKLRQAHAEELVTIYRDLLETIGGLFSDMMDNNLNHLMKYLDSATLIISVPALIAGIWGMNTGGLPGRSMKIGFILVMVLAVVATVLMAIHLKRKDFTK</sequence>